<dbReference type="Pfam" id="PF00724">
    <property type="entry name" value="Oxidored_FMN"/>
    <property type="match status" value="1"/>
</dbReference>
<dbReference type="InterPro" id="IPR045247">
    <property type="entry name" value="Oye-like"/>
</dbReference>
<reference evidence="2 3" key="1">
    <citation type="submission" date="2023-04" db="EMBL/GenBank/DDBJ databases">
        <title>Klugiella caeni sp. nov. isolated from the sludge of biochemical tank.</title>
        <authorList>
            <person name="Geng K."/>
        </authorList>
    </citation>
    <scope>NUCLEOTIDE SEQUENCE [LARGE SCALE GENOMIC DNA]</scope>
    <source>
        <strain evidence="2 3">YN-L-19</strain>
    </source>
</reference>
<accession>A0AAW6TCR2</accession>
<dbReference type="InterPro" id="IPR013785">
    <property type="entry name" value="Aldolase_TIM"/>
</dbReference>
<keyword evidence="3" id="KW-1185">Reference proteome</keyword>
<dbReference type="InterPro" id="IPR001155">
    <property type="entry name" value="OxRdtase_FMN_N"/>
</dbReference>
<dbReference type="PANTHER" id="PTHR22893">
    <property type="entry name" value="NADH OXIDOREDUCTASE-RELATED"/>
    <property type="match status" value="1"/>
</dbReference>
<protein>
    <submittedName>
        <fullName evidence="2">Alkene reductase</fullName>
    </submittedName>
</protein>
<sequence>MMWQPAQFGSIRLRNRLVMAPLTRTRANDDGAVTELIAEYYRQRATAGLIVSEGTWPTLQGKSYLGQPGIADTAHVDAWRQVTGAVHSAGGSIVLQLMHGGRVAHPAITRREVVAPSAVRPPGHVRTASGKQRFPVPEAMTRAAIAELPLMYAKSARRAISAGFDGVELHAANGYLLHQFLAANTNLRGDEYGLEAGGGRRVVTEVAQAVVDEVGADRVGIRLSPGNNVQGIDEDYQTAADGCRSLALDLRPLGLAYISLVWARPGDSLSRDIGSAAQTSIVVNTGPATATTREEARAVLDSGAADAVAVGRAFIANPDLARRWAEGRVENHPDQATFYVGGPRGYTDYGVLPG</sequence>
<organism evidence="2 3">
    <name type="scientific">Ruicaihuangia caeni</name>
    <dbReference type="NCBI Taxonomy" id="3042517"/>
    <lineage>
        <taxon>Bacteria</taxon>
        <taxon>Bacillati</taxon>
        <taxon>Actinomycetota</taxon>
        <taxon>Actinomycetes</taxon>
        <taxon>Micrococcales</taxon>
        <taxon>Microbacteriaceae</taxon>
        <taxon>Ruicaihuangia</taxon>
    </lineage>
</organism>
<dbReference type="Gene3D" id="3.20.20.70">
    <property type="entry name" value="Aldolase class I"/>
    <property type="match status" value="1"/>
</dbReference>
<dbReference type="SUPFAM" id="SSF51395">
    <property type="entry name" value="FMN-linked oxidoreductases"/>
    <property type="match status" value="1"/>
</dbReference>
<evidence type="ECO:0000259" key="1">
    <source>
        <dbReference type="Pfam" id="PF00724"/>
    </source>
</evidence>
<evidence type="ECO:0000313" key="3">
    <source>
        <dbReference type="Proteomes" id="UP001321506"/>
    </source>
</evidence>
<dbReference type="Proteomes" id="UP001321506">
    <property type="component" value="Unassembled WGS sequence"/>
</dbReference>
<dbReference type="PANTHER" id="PTHR22893:SF91">
    <property type="entry name" value="NADPH DEHYDROGENASE 2-RELATED"/>
    <property type="match status" value="1"/>
</dbReference>
<comment type="caution">
    <text evidence="2">The sequence shown here is derived from an EMBL/GenBank/DDBJ whole genome shotgun (WGS) entry which is preliminary data.</text>
</comment>
<dbReference type="GO" id="GO:0010181">
    <property type="term" value="F:FMN binding"/>
    <property type="evidence" value="ECO:0007669"/>
    <property type="project" value="InterPro"/>
</dbReference>
<feature type="domain" description="NADH:flavin oxidoreductase/NADH oxidase N-terminal" evidence="1">
    <location>
        <begin position="2"/>
        <end position="330"/>
    </location>
</feature>
<dbReference type="GO" id="GO:0016491">
    <property type="term" value="F:oxidoreductase activity"/>
    <property type="evidence" value="ECO:0007669"/>
    <property type="project" value="InterPro"/>
</dbReference>
<proteinExistence type="predicted"/>
<dbReference type="EMBL" id="JASATX010000004">
    <property type="protein sequence ID" value="MDI2099372.1"/>
    <property type="molecule type" value="Genomic_DNA"/>
</dbReference>
<dbReference type="AlphaFoldDB" id="A0AAW6TCR2"/>
<evidence type="ECO:0000313" key="2">
    <source>
        <dbReference type="EMBL" id="MDI2099372.1"/>
    </source>
</evidence>
<name>A0AAW6TCR2_9MICO</name>
<gene>
    <name evidence="2" type="ORF">QF206_10400</name>
</gene>